<dbReference type="Proteomes" id="UP000233837">
    <property type="component" value="Unassembled WGS sequence"/>
</dbReference>
<accession>A0A2I0VD61</accession>
<evidence type="ECO:0000313" key="2">
    <source>
        <dbReference type="Proteomes" id="UP000233837"/>
    </source>
</evidence>
<gene>
    <name evidence="1" type="ORF">MA16_Dca029236</name>
</gene>
<proteinExistence type="predicted"/>
<keyword evidence="2" id="KW-1185">Reference proteome</keyword>
<name>A0A2I0VD61_9ASPA</name>
<dbReference type="EMBL" id="KZ504717">
    <property type="protein sequence ID" value="PKU61350.1"/>
    <property type="molecule type" value="Genomic_DNA"/>
</dbReference>
<reference evidence="1 2" key="1">
    <citation type="journal article" date="2016" name="Sci. Rep.">
        <title>The Dendrobium catenatum Lindl. genome sequence provides insights into polysaccharide synthase, floral development and adaptive evolution.</title>
        <authorList>
            <person name="Zhang G.Q."/>
            <person name="Xu Q."/>
            <person name="Bian C."/>
            <person name="Tsai W.C."/>
            <person name="Yeh C.M."/>
            <person name="Liu K.W."/>
            <person name="Yoshida K."/>
            <person name="Zhang L.S."/>
            <person name="Chang S.B."/>
            <person name="Chen F."/>
            <person name="Shi Y."/>
            <person name="Su Y.Y."/>
            <person name="Zhang Y.Q."/>
            <person name="Chen L.J."/>
            <person name="Yin Y."/>
            <person name="Lin M."/>
            <person name="Huang H."/>
            <person name="Deng H."/>
            <person name="Wang Z.W."/>
            <person name="Zhu S.L."/>
            <person name="Zhao X."/>
            <person name="Deng C."/>
            <person name="Niu S.C."/>
            <person name="Huang J."/>
            <person name="Wang M."/>
            <person name="Liu G.H."/>
            <person name="Yang H.J."/>
            <person name="Xiao X.J."/>
            <person name="Hsiao Y.Y."/>
            <person name="Wu W.L."/>
            <person name="Chen Y.Y."/>
            <person name="Mitsuda N."/>
            <person name="Ohme-Takagi M."/>
            <person name="Luo Y.B."/>
            <person name="Van de Peer Y."/>
            <person name="Liu Z.J."/>
        </authorList>
    </citation>
    <scope>NUCLEOTIDE SEQUENCE [LARGE SCALE GENOMIC DNA]</scope>
    <source>
        <tissue evidence="1">The whole plant</tissue>
    </source>
</reference>
<evidence type="ECO:0000313" key="1">
    <source>
        <dbReference type="EMBL" id="PKU61350.1"/>
    </source>
</evidence>
<reference evidence="1 2" key="2">
    <citation type="journal article" date="2017" name="Nature">
        <title>The Apostasia genome and the evolution of orchids.</title>
        <authorList>
            <person name="Zhang G.Q."/>
            <person name="Liu K.W."/>
            <person name="Li Z."/>
            <person name="Lohaus R."/>
            <person name="Hsiao Y.Y."/>
            <person name="Niu S.C."/>
            <person name="Wang J.Y."/>
            <person name="Lin Y.C."/>
            <person name="Xu Q."/>
            <person name="Chen L.J."/>
            <person name="Yoshida K."/>
            <person name="Fujiwara S."/>
            <person name="Wang Z.W."/>
            <person name="Zhang Y.Q."/>
            <person name="Mitsuda N."/>
            <person name="Wang M."/>
            <person name="Liu G.H."/>
            <person name="Pecoraro L."/>
            <person name="Huang H.X."/>
            <person name="Xiao X.J."/>
            <person name="Lin M."/>
            <person name="Wu X.Y."/>
            <person name="Wu W.L."/>
            <person name="Chen Y.Y."/>
            <person name="Chang S.B."/>
            <person name="Sakamoto S."/>
            <person name="Ohme-Takagi M."/>
            <person name="Yagi M."/>
            <person name="Zeng S.J."/>
            <person name="Shen C.Y."/>
            <person name="Yeh C.M."/>
            <person name="Luo Y.B."/>
            <person name="Tsai W.C."/>
            <person name="Van de Peer Y."/>
            <person name="Liu Z.J."/>
        </authorList>
    </citation>
    <scope>NUCLEOTIDE SEQUENCE [LARGE SCALE GENOMIC DNA]</scope>
    <source>
        <tissue evidence="1">The whole plant</tissue>
    </source>
</reference>
<protein>
    <submittedName>
        <fullName evidence="1">Uncharacterized protein</fullName>
    </submittedName>
</protein>
<dbReference type="AlphaFoldDB" id="A0A2I0VD61"/>
<sequence>MKCSYLLNLSTTTKITVNPFEWGNLSINSMEISSHTLRGRAKGCSNPPGDITMYLFLW</sequence>
<organism evidence="1 2">
    <name type="scientific">Dendrobium catenatum</name>
    <dbReference type="NCBI Taxonomy" id="906689"/>
    <lineage>
        <taxon>Eukaryota</taxon>
        <taxon>Viridiplantae</taxon>
        <taxon>Streptophyta</taxon>
        <taxon>Embryophyta</taxon>
        <taxon>Tracheophyta</taxon>
        <taxon>Spermatophyta</taxon>
        <taxon>Magnoliopsida</taxon>
        <taxon>Liliopsida</taxon>
        <taxon>Asparagales</taxon>
        <taxon>Orchidaceae</taxon>
        <taxon>Epidendroideae</taxon>
        <taxon>Malaxideae</taxon>
        <taxon>Dendrobiinae</taxon>
        <taxon>Dendrobium</taxon>
    </lineage>
</organism>